<dbReference type="InterPro" id="IPR006656">
    <property type="entry name" value="Mopterin_OxRdtase"/>
</dbReference>
<organism evidence="9">
    <name type="scientific">marine metagenome</name>
    <dbReference type="NCBI Taxonomy" id="408172"/>
    <lineage>
        <taxon>unclassified sequences</taxon>
        <taxon>metagenomes</taxon>
        <taxon>ecological metagenomes</taxon>
    </lineage>
</organism>
<protein>
    <recommendedName>
        <fullName evidence="8">4Fe-4S Mo/W bis-MGD-type domain-containing protein</fullName>
    </recommendedName>
</protein>
<reference evidence="9" key="1">
    <citation type="submission" date="2018-05" db="EMBL/GenBank/DDBJ databases">
        <authorList>
            <person name="Lanie J.A."/>
            <person name="Ng W.-L."/>
            <person name="Kazmierczak K.M."/>
            <person name="Andrzejewski T.M."/>
            <person name="Davidsen T.M."/>
            <person name="Wayne K.J."/>
            <person name="Tettelin H."/>
            <person name="Glass J.I."/>
            <person name="Rusch D."/>
            <person name="Podicherti R."/>
            <person name="Tsui H.-C.T."/>
            <person name="Winkler M.E."/>
        </authorList>
    </citation>
    <scope>NUCLEOTIDE SEQUENCE</scope>
</reference>
<dbReference type="CDD" id="cd02766">
    <property type="entry name" value="MopB_3"/>
    <property type="match status" value="1"/>
</dbReference>
<comment type="similarity">
    <text evidence="2">Belongs to the prokaryotic molybdopterin-containing oxidoreductase family.</text>
</comment>
<evidence type="ECO:0000259" key="8">
    <source>
        <dbReference type="PROSITE" id="PS51669"/>
    </source>
</evidence>
<dbReference type="Pfam" id="PF01568">
    <property type="entry name" value="Molydop_binding"/>
    <property type="match status" value="1"/>
</dbReference>
<keyword evidence="3" id="KW-0500">Molybdenum</keyword>
<dbReference type="SUPFAM" id="SSF50692">
    <property type="entry name" value="ADC-like"/>
    <property type="match status" value="1"/>
</dbReference>
<dbReference type="Gene3D" id="3.40.228.10">
    <property type="entry name" value="Dimethylsulfoxide Reductase, domain 2"/>
    <property type="match status" value="1"/>
</dbReference>
<dbReference type="Pfam" id="PF04879">
    <property type="entry name" value="Molybdop_Fe4S4"/>
    <property type="match status" value="1"/>
</dbReference>
<keyword evidence="6" id="KW-0408">Iron</keyword>
<dbReference type="Gene3D" id="2.20.25.90">
    <property type="entry name" value="ADC-like domains"/>
    <property type="match status" value="1"/>
</dbReference>
<dbReference type="PANTHER" id="PTHR43742">
    <property type="entry name" value="TRIMETHYLAMINE-N-OXIDE REDUCTASE"/>
    <property type="match status" value="1"/>
</dbReference>
<dbReference type="Gene3D" id="3.30.2070.10">
    <property type="entry name" value="Formate dehydrogenase/DMSO reductase"/>
    <property type="match status" value="1"/>
</dbReference>
<feature type="domain" description="4Fe-4S Mo/W bis-MGD-type" evidence="8">
    <location>
        <begin position="11"/>
        <end position="68"/>
    </location>
</feature>
<evidence type="ECO:0000256" key="5">
    <source>
        <dbReference type="ARBA" id="ARBA00023002"/>
    </source>
</evidence>
<dbReference type="PROSITE" id="PS51669">
    <property type="entry name" value="4FE4S_MOW_BIS_MGD"/>
    <property type="match status" value="1"/>
</dbReference>
<evidence type="ECO:0000256" key="7">
    <source>
        <dbReference type="ARBA" id="ARBA00023014"/>
    </source>
</evidence>
<evidence type="ECO:0000313" key="9">
    <source>
        <dbReference type="EMBL" id="SVA11920.1"/>
    </source>
</evidence>
<accession>A0A381T6V8</accession>
<dbReference type="GO" id="GO:0016491">
    <property type="term" value="F:oxidoreductase activity"/>
    <property type="evidence" value="ECO:0007669"/>
    <property type="project" value="UniProtKB-KW"/>
</dbReference>
<comment type="cofactor">
    <cofactor evidence="1">
        <name>Mo-bis(molybdopterin guanine dinucleotide)</name>
        <dbReference type="ChEBI" id="CHEBI:60539"/>
    </cofactor>
</comment>
<evidence type="ECO:0000256" key="4">
    <source>
        <dbReference type="ARBA" id="ARBA00022723"/>
    </source>
</evidence>
<keyword evidence="7" id="KW-0411">Iron-sulfur</keyword>
<dbReference type="InterPro" id="IPR006963">
    <property type="entry name" value="Mopterin_OxRdtase_4Fe-4S_dom"/>
</dbReference>
<dbReference type="InterPro" id="IPR006657">
    <property type="entry name" value="MoPterin_dinucl-bd_dom"/>
</dbReference>
<evidence type="ECO:0000256" key="3">
    <source>
        <dbReference type="ARBA" id="ARBA00022505"/>
    </source>
</evidence>
<keyword evidence="5" id="KW-0560">Oxidoreductase</keyword>
<dbReference type="GO" id="GO:0046872">
    <property type="term" value="F:metal ion binding"/>
    <property type="evidence" value="ECO:0007669"/>
    <property type="project" value="UniProtKB-KW"/>
</dbReference>
<dbReference type="InterPro" id="IPR050612">
    <property type="entry name" value="Prok_Mopterin_Oxidored"/>
</dbReference>
<evidence type="ECO:0000256" key="1">
    <source>
        <dbReference type="ARBA" id="ARBA00001942"/>
    </source>
</evidence>
<dbReference type="SUPFAM" id="SSF53706">
    <property type="entry name" value="Formate dehydrogenase/DMSO reductase, domains 1-3"/>
    <property type="match status" value="1"/>
</dbReference>
<evidence type="ECO:0000256" key="6">
    <source>
        <dbReference type="ARBA" id="ARBA00023004"/>
    </source>
</evidence>
<dbReference type="PROSITE" id="PS00490">
    <property type="entry name" value="MOLYBDOPTERIN_PROK_2"/>
    <property type="match status" value="1"/>
</dbReference>
<evidence type="ECO:0000256" key="2">
    <source>
        <dbReference type="ARBA" id="ARBA00010312"/>
    </source>
</evidence>
<dbReference type="PANTHER" id="PTHR43742:SF6">
    <property type="entry name" value="OXIDOREDUCTASE YYAE-RELATED"/>
    <property type="match status" value="1"/>
</dbReference>
<dbReference type="AlphaFoldDB" id="A0A381T6V8"/>
<dbReference type="Gene3D" id="2.40.40.20">
    <property type="match status" value="1"/>
</dbReference>
<dbReference type="GO" id="GO:0043546">
    <property type="term" value="F:molybdopterin cofactor binding"/>
    <property type="evidence" value="ECO:0007669"/>
    <property type="project" value="InterPro"/>
</dbReference>
<dbReference type="Pfam" id="PF00384">
    <property type="entry name" value="Molybdopterin"/>
    <property type="match status" value="1"/>
</dbReference>
<dbReference type="SMART" id="SM00926">
    <property type="entry name" value="Molybdop_Fe4S4"/>
    <property type="match status" value="1"/>
</dbReference>
<sequence length="695" mass="75214">MGDDEDLKWGRSAIDTVCPLDCPDTCSLEVTVEKGKIVAIDGSHKHDITDGYICGKVRRFGERVYGDARVPHPLIRQGARGDGFRKASWDEALETIAARMLDIRDTWGAEAILPFSYGGSNGLLTQDTTDARLFRQFGTSRLARTVCAMPTSAANQALYGKMPGVTYRDYQHARLVVVWGANPSSSGIHLVPHIKAAQKAGAALVVIDPRRTNLARQADIHLALNPGTDVVVALAVHRYLFEHGLADQEFLSDHTHGAERLRERAQKWTIDRAADVAGLDPELLENFVEMYSDISPAVIRCGWGLERNRNGGSAVSAVLALPAVAGKFGMRGGGYSMSNSGAWNFAPDEWIGVPAPDTRVVNMNHLGRALLDYQDPPVQMLFVYNCNPAVTMPNQNRVLKGLARDDLFTVVFDQVMTDTAALADVVLPATTFLESYDIAQSYGVTNMQLAKPVIAAVGEARPNVSVFAELAARLGLDSGDSQTDDVEALLQVTQAMPEETSRDLMTKGIVPATADGTSIQFVNEFPRTPDGKVQLFPEDLERESPTGLYTYQDDPATSEYPLSLISAATGKTINSTLGELRGRVASLHMHPDDAEPRGLSDGDTVRLFNSLGEVHCPVTLNADMRRGTVGLPKGLWRMSTLNGATANALVSDELTDIGGGAVFNDTRVEVSRVVTASLGTDNVSEWTPESDEPVH</sequence>
<proteinExistence type="inferred from homology"/>
<dbReference type="InterPro" id="IPR006655">
    <property type="entry name" value="Mopterin_OxRdtase_prok_CS"/>
</dbReference>
<gene>
    <name evidence="9" type="ORF">METZ01_LOCUS64774</name>
</gene>
<dbReference type="GO" id="GO:0051536">
    <property type="term" value="F:iron-sulfur cluster binding"/>
    <property type="evidence" value="ECO:0007669"/>
    <property type="project" value="UniProtKB-KW"/>
</dbReference>
<dbReference type="InterPro" id="IPR009010">
    <property type="entry name" value="Asp_de-COase-like_dom_sf"/>
</dbReference>
<keyword evidence="4" id="KW-0479">Metal-binding</keyword>
<dbReference type="EMBL" id="UINC01004117">
    <property type="protein sequence ID" value="SVA11920.1"/>
    <property type="molecule type" value="Genomic_DNA"/>
</dbReference>
<dbReference type="Gene3D" id="3.40.50.740">
    <property type="match status" value="1"/>
</dbReference>
<name>A0A381T6V8_9ZZZZ</name>